<comment type="caution">
    <text evidence="1">The sequence shown here is derived from an EMBL/GenBank/DDBJ whole genome shotgun (WGS) entry which is preliminary data.</text>
</comment>
<name>A0ABT1CAB8_9HYPH</name>
<evidence type="ECO:0000313" key="2">
    <source>
        <dbReference type="Proteomes" id="UP001205906"/>
    </source>
</evidence>
<dbReference type="PANTHER" id="PTHR35564:SF4">
    <property type="entry name" value="CYTOPLASMIC PROTEIN"/>
    <property type="match status" value="1"/>
</dbReference>
<organism evidence="1 2">
    <name type="scientific">Mesorhizobium liriopis</name>
    <dbReference type="NCBI Taxonomy" id="2953882"/>
    <lineage>
        <taxon>Bacteria</taxon>
        <taxon>Pseudomonadati</taxon>
        <taxon>Pseudomonadota</taxon>
        <taxon>Alphaproteobacteria</taxon>
        <taxon>Hyphomicrobiales</taxon>
        <taxon>Phyllobacteriaceae</taxon>
        <taxon>Mesorhizobium</taxon>
    </lineage>
</organism>
<dbReference type="EMBL" id="JAMXQS010000009">
    <property type="protein sequence ID" value="MCO6051761.1"/>
    <property type="molecule type" value="Genomic_DNA"/>
</dbReference>
<dbReference type="Proteomes" id="UP001205906">
    <property type="component" value="Unassembled WGS sequence"/>
</dbReference>
<reference evidence="1 2" key="1">
    <citation type="submission" date="2022-06" db="EMBL/GenBank/DDBJ databases">
        <title>Mesorhizobium sp. strain RP14 Genome sequencing and assembly.</title>
        <authorList>
            <person name="Kim I."/>
        </authorList>
    </citation>
    <scope>NUCLEOTIDE SEQUENCE [LARGE SCALE GENOMIC DNA]</scope>
    <source>
        <strain evidence="2">RP14(2022)</strain>
    </source>
</reference>
<dbReference type="Pfam" id="PF06996">
    <property type="entry name" value="T6SS_TssG"/>
    <property type="match status" value="1"/>
</dbReference>
<dbReference type="NCBIfam" id="TIGR03347">
    <property type="entry name" value="VI_chp_1"/>
    <property type="match status" value="1"/>
</dbReference>
<dbReference type="RefSeq" id="WP_252821656.1">
    <property type="nucleotide sequence ID" value="NZ_JAMXQS010000009.1"/>
</dbReference>
<protein>
    <submittedName>
        <fullName evidence="1">Type VI secretion system baseplate subunit TssG</fullName>
    </submittedName>
</protein>
<evidence type="ECO:0000313" key="1">
    <source>
        <dbReference type="EMBL" id="MCO6051761.1"/>
    </source>
</evidence>
<dbReference type="InterPro" id="IPR010732">
    <property type="entry name" value="T6SS_TssG-like"/>
</dbReference>
<proteinExistence type="predicted"/>
<accession>A0ABT1CAB8</accession>
<gene>
    <name evidence="1" type="primary">tssG</name>
    <name evidence="1" type="ORF">NGM99_18405</name>
</gene>
<dbReference type="PANTHER" id="PTHR35564">
    <property type="match status" value="1"/>
</dbReference>
<keyword evidence="2" id="KW-1185">Reference proteome</keyword>
<sequence>MTIAVASRVGESQATLPTPLERLLAAPQSFELTTAIHLVEQAGRRVEIVSDASTTLAPSAITRAEERDGVVRFHVTVAGLVGAFGALPPAYTMAVLEEDRRRSRSLRAFLDIFAAPLFELMLEAREKYRLPRLLRWRKLGRANRIVSALLSLAGLSSETLRARNAVRDDTVLRYAGFFASRTRNASALRSMLADYLRLPVEIEQFHPRWIEVPAHEQTALGATKGARLGVDAMAGAAVRDHAGGFRVVVGPVAYADYLSLEPGSPRLNALMALARLYAGPSLRFDVQVVLRKEDVPFCRLGDPVHRLRLGWNAWARIAPANADSRDAVVQAPAA</sequence>